<name>A0A1Q8C2K6_9PSEU</name>
<evidence type="ECO:0000259" key="2">
    <source>
        <dbReference type="PROSITE" id="PS50914"/>
    </source>
</evidence>
<dbReference type="Pfam" id="PF04972">
    <property type="entry name" value="BON"/>
    <property type="match status" value="1"/>
</dbReference>
<proteinExistence type="predicted"/>
<dbReference type="EMBL" id="MSIE01000093">
    <property type="protein sequence ID" value="OLF08583.1"/>
    <property type="molecule type" value="Genomic_DNA"/>
</dbReference>
<evidence type="ECO:0000256" key="1">
    <source>
        <dbReference type="SAM" id="MobiDB-lite"/>
    </source>
</evidence>
<accession>A0A1Q8C2K6</accession>
<dbReference type="AlphaFoldDB" id="A0A1Q8C2K6"/>
<comment type="caution">
    <text evidence="3">The sequence shown here is derived from an EMBL/GenBank/DDBJ whole genome shotgun (WGS) entry which is preliminary data.</text>
</comment>
<dbReference type="Proteomes" id="UP000185596">
    <property type="component" value="Unassembled WGS sequence"/>
</dbReference>
<dbReference type="InterPro" id="IPR007055">
    <property type="entry name" value="BON_dom"/>
</dbReference>
<dbReference type="PROSITE" id="PS50914">
    <property type="entry name" value="BON"/>
    <property type="match status" value="1"/>
</dbReference>
<feature type="domain" description="BON" evidence="2">
    <location>
        <begin position="23"/>
        <end position="91"/>
    </location>
</feature>
<dbReference type="STRING" id="1912961.BU204_34075"/>
<organism evidence="3 4">
    <name type="scientific">Actinophytocola xanthii</name>
    <dbReference type="NCBI Taxonomy" id="1912961"/>
    <lineage>
        <taxon>Bacteria</taxon>
        <taxon>Bacillati</taxon>
        <taxon>Actinomycetota</taxon>
        <taxon>Actinomycetes</taxon>
        <taxon>Pseudonocardiales</taxon>
        <taxon>Pseudonocardiaceae</taxon>
    </lineage>
</organism>
<dbReference type="Gene3D" id="3.30.1340.30">
    <property type="match status" value="1"/>
</dbReference>
<protein>
    <recommendedName>
        <fullName evidence="2">BON domain-containing protein</fullName>
    </recommendedName>
</protein>
<reference evidence="3 4" key="1">
    <citation type="submission" date="2016-12" db="EMBL/GenBank/DDBJ databases">
        <title>The draft genome sequence of Actinophytocola sp. 11-183.</title>
        <authorList>
            <person name="Wang W."/>
            <person name="Yuan L."/>
        </authorList>
    </citation>
    <scope>NUCLEOTIDE SEQUENCE [LARGE SCALE GENOMIC DNA]</scope>
    <source>
        <strain evidence="3 4">11-183</strain>
    </source>
</reference>
<keyword evidence="4" id="KW-1185">Reference proteome</keyword>
<evidence type="ECO:0000313" key="4">
    <source>
        <dbReference type="Proteomes" id="UP000185596"/>
    </source>
</evidence>
<sequence>MVDENGGREQREEADMSTAVMGLDEEIRERVERAVAAAAPAEHAVVTASVDRGVVLLVGRVEYHATLPAVERAVRAVPGVVEVRNRIGYLWGDGSGRGA</sequence>
<gene>
    <name evidence="3" type="ORF">BU204_34075</name>
</gene>
<evidence type="ECO:0000313" key="3">
    <source>
        <dbReference type="EMBL" id="OLF08583.1"/>
    </source>
</evidence>
<feature type="region of interest" description="Disordered" evidence="1">
    <location>
        <begin position="1"/>
        <end position="21"/>
    </location>
</feature>
<feature type="compositionally biased region" description="Basic and acidic residues" evidence="1">
    <location>
        <begin position="1"/>
        <end position="14"/>
    </location>
</feature>